<feature type="compositionally biased region" description="Basic and acidic residues" evidence="13">
    <location>
        <begin position="233"/>
        <end position="251"/>
    </location>
</feature>
<dbReference type="EMBL" id="QDEB01094137">
    <property type="protein sequence ID" value="RZC32827.1"/>
    <property type="molecule type" value="Genomic_DNA"/>
</dbReference>
<dbReference type="SUPFAM" id="SSF54928">
    <property type="entry name" value="RNA-binding domain, RBD"/>
    <property type="match status" value="1"/>
</dbReference>
<dbReference type="InterPro" id="IPR035979">
    <property type="entry name" value="RBD_domain_sf"/>
</dbReference>
<evidence type="ECO:0000256" key="7">
    <source>
        <dbReference type="ARBA" id="ARBA00022801"/>
    </source>
</evidence>
<keyword evidence="10" id="KW-0508">mRNA splicing</keyword>
<keyword evidence="11" id="KW-0539">Nucleus</keyword>
<dbReference type="InterPro" id="IPR000504">
    <property type="entry name" value="RRM_dom"/>
</dbReference>
<evidence type="ECO:0000256" key="3">
    <source>
        <dbReference type="ARBA" id="ARBA00022491"/>
    </source>
</evidence>
<evidence type="ECO:0000256" key="9">
    <source>
        <dbReference type="ARBA" id="ARBA00022912"/>
    </source>
</evidence>
<dbReference type="InterPro" id="IPR012677">
    <property type="entry name" value="Nucleotide-bd_a/b_plait_sf"/>
</dbReference>
<feature type="domain" description="Tyrosine specific protein phosphatases" evidence="15">
    <location>
        <begin position="384"/>
        <end position="422"/>
    </location>
</feature>
<feature type="region of interest" description="Disordered" evidence="13">
    <location>
        <begin position="70"/>
        <end position="98"/>
    </location>
</feature>
<evidence type="ECO:0000256" key="12">
    <source>
        <dbReference type="PROSITE-ProRule" id="PRU00176"/>
    </source>
</evidence>
<dbReference type="Proteomes" id="UP000292052">
    <property type="component" value="Unassembled WGS sequence"/>
</dbReference>
<feature type="domain" description="RRM" evidence="16">
    <location>
        <begin position="4"/>
        <end position="74"/>
    </location>
</feature>
<evidence type="ECO:0000313" key="18">
    <source>
        <dbReference type="Proteomes" id="UP000292052"/>
    </source>
</evidence>
<dbReference type="OrthoDB" id="1099063at2759"/>
<dbReference type="FunFam" id="3.30.70.330:FF:000028">
    <property type="entry name" value="Putative serine/arginine-rich splicing factor 4"/>
    <property type="match status" value="1"/>
</dbReference>
<dbReference type="PROSITE" id="PS50102">
    <property type="entry name" value="RRM"/>
    <property type="match status" value="2"/>
</dbReference>
<dbReference type="FunFam" id="3.30.70.330:FF:000420">
    <property type="entry name" value="serine-arginine protein 55 isoform X1"/>
    <property type="match status" value="1"/>
</dbReference>
<evidence type="ECO:0000256" key="10">
    <source>
        <dbReference type="ARBA" id="ARBA00023187"/>
    </source>
</evidence>
<feature type="compositionally biased region" description="Basic residues" evidence="13">
    <location>
        <begin position="252"/>
        <end position="261"/>
    </location>
</feature>
<dbReference type="PROSITE" id="PS50054">
    <property type="entry name" value="TYR_PHOSPHATASE_DUAL"/>
    <property type="match status" value="1"/>
</dbReference>
<dbReference type="CDD" id="cd12337">
    <property type="entry name" value="RRM1_SRSF4_like"/>
    <property type="match status" value="1"/>
</dbReference>
<evidence type="ECO:0000256" key="1">
    <source>
        <dbReference type="ARBA" id="ARBA00004324"/>
    </source>
</evidence>
<dbReference type="InterPro" id="IPR000387">
    <property type="entry name" value="Tyr_Pase_dom"/>
</dbReference>
<feature type="compositionally biased region" description="Basic residues" evidence="13">
    <location>
        <begin position="187"/>
        <end position="213"/>
    </location>
</feature>
<evidence type="ECO:0000256" key="2">
    <source>
        <dbReference type="ARBA" id="ARBA00010269"/>
    </source>
</evidence>
<keyword evidence="4" id="KW-0597">Phosphoprotein</keyword>
<dbReference type="SMART" id="SM00195">
    <property type="entry name" value="DSPc"/>
    <property type="match status" value="1"/>
</dbReference>
<feature type="compositionally biased region" description="Basic and acidic residues" evidence="13">
    <location>
        <begin position="70"/>
        <end position="94"/>
    </location>
</feature>
<dbReference type="InterPro" id="IPR016130">
    <property type="entry name" value="Tyr_Pase_AS"/>
</dbReference>
<comment type="caution">
    <text evidence="17">The sequence shown here is derived from an EMBL/GenBank/DDBJ whole genome shotgun (WGS) entry which is preliminary data.</text>
</comment>
<dbReference type="GO" id="GO:0008380">
    <property type="term" value="P:RNA splicing"/>
    <property type="evidence" value="ECO:0007669"/>
    <property type="project" value="UniProtKB-KW"/>
</dbReference>
<dbReference type="Pfam" id="PF00782">
    <property type="entry name" value="DSPc"/>
    <property type="match status" value="1"/>
</dbReference>
<feature type="domain" description="Tyrosine-protein phosphatase" evidence="14">
    <location>
        <begin position="305"/>
        <end position="444"/>
    </location>
</feature>
<comment type="subcellular location">
    <subcellularLocation>
        <location evidence="1">Nucleus speckle</location>
    </subcellularLocation>
</comment>
<dbReference type="SUPFAM" id="SSF52799">
    <property type="entry name" value="(Phosphotyrosine protein) phosphatases II"/>
    <property type="match status" value="1"/>
</dbReference>
<keyword evidence="6" id="KW-0677">Repeat</keyword>
<dbReference type="GO" id="GO:0006397">
    <property type="term" value="P:mRNA processing"/>
    <property type="evidence" value="ECO:0007669"/>
    <property type="project" value="UniProtKB-KW"/>
</dbReference>
<dbReference type="GO" id="GO:0004721">
    <property type="term" value="F:phosphoprotein phosphatase activity"/>
    <property type="evidence" value="ECO:0007669"/>
    <property type="project" value="UniProtKB-KW"/>
</dbReference>
<evidence type="ECO:0000256" key="13">
    <source>
        <dbReference type="SAM" id="MobiDB-lite"/>
    </source>
</evidence>
<evidence type="ECO:0000256" key="4">
    <source>
        <dbReference type="ARBA" id="ARBA00022553"/>
    </source>
</evidence>
<evidence type="ECO:0000259" key="14">
    <source>
        <dbReference type="PROSITE" id="PS50054"/>
    </source>
</evidence>
<reference evidence="17 18" key="1">
    <citation type="submission" date="2017-03" db="EMBL/GenBank/DDBJ databases">
        <title>Genome of the blue death feigning beetle - Asbolus verrucosus.</title>
        <authorList>
            <person name="Rider S.D."/>
        </authorList>
    </citation>
    <scope>NUCLEOTIDE SEQUENCE [LARGE SCALE GENOMIC DNA]</scope>
    <source>
        <strain evidence="17">Butters</strain>
        <tissue evidence="17">Head and leg muscle</tissue>
    </source>
</reference>
<evidence type="ECO:0000259" key="16">
    <source>
        <dbReference type="PROSITE" id="PS50102"/>
    </source>
</evidence>
<dbReference type="PANTHER" id="PTHR23003:SF51">
    <property type="entry name" value="SERINE-ARGININE PROTEIN 55"/>
    <property type="match status" value="1"/>
</dbReference>
<dbReference type="GO" id="GO:0005737">
    <property type="term" value="C:cytoplasm"/>
    <property type="evidence" value="ECO:0007669"/>
    <property type="project" value="TreeGrafter"/>
</dbReference>
<feature type="compositionally biased region" description="Basic residues" evidence="13">
    <location>
        <begin position="222"/>
        <end position="232"/>
    </location>
</feature>
<keyword evidence="9" id="KW-0904">Protein phosphatase</keyword>
<evidence type="ECO:0000259" key="15">
    <source>
        <dbReference type="PROSITE" id="PS50056"/>
    </source>
</evidence>
<organism evidence="17 18">
    <name type="scientific">Asbolus verrucosus</name>
    <name type="common">Desert ironclad beetle</name>
    <dbReference type="NCBI Taxonomy" id="1661398"/>
    <lineage>
        <taxon>Eukaryota</taxon>
        <taxon>Metazoa</taxon>
        <taxon>Ecdysozoa</taxon>
        <taxon>Arthropoda</taxon>
        <taxon>Hexapoda</taxon>
        <taxon>Insecta</taxon>
        <taxon>Pterygota</taxon>
        <taxon>Neoptera</taxon>
        <taxon>Endopterygota</taxon>
        <taxon>Coleoptera</taxon>
        <taxon>Polyphaga</taxon>
        <taxon>Cucujiformia</taxon>
        <taxon>Tenebrionidae</taxon>
        <taxon>Pimeliinae</taxon>
        <taxon>Asbolus</taxon>
    </lineage>
</organism>
<comment type="similarity">
    <text evidence="2">Belongs to the splicing factor SR family.</text>
</comment>
<dbReference type="AlphaFoldDB" id="A0A482VJY0"/>
<name>A0A482VJY0_ASBVE</name>
<feature type="compositionally biased region" description="Basic and acidic residues" evidence="13">
    <location>
        <begin position="262"/>
        <end position="284"/>
    </location>
</feature>
<dbReference type="Gene3D" id="3.30.70.330">
    <property type="match status" value="2"/>
</dbReference>
<keyword evidence="5" id="KW-0507">mRNA processing</keyword>
<feature type="domain" description="RRM" evidence="16">
    <location>
        <begin position="102"/>
        <end position="175"/>
    </location>
</feature>
<dbReference type="InterPro" id="IPR020422">
    <property type="entry name" value="TYR_PHOSPHATASE_DUAL_dom"/>
</dbReference>
<dbReference type="InterPro" id="IPR000340">
    <property type="entry name" value="Dual-sp_phosphatase_cat-dom"/>
</dbReference>
<feature type="region of interest" description="Disordered" evidence="13">
    <location>
        <begin position="172"/>
        <end position="284"/>
    </location>
</feature>
<dbReference type="GO" id="GO:0016607">
    <property type="term" value="C:nuclear speck"/>
    <property type="evidence" value="ECO:0007669"/>
    <property type="project" value="UniProtKB-SubCell"/>
</dbReference>
<evidence type="ECO:0000256" key="6">
    <source>
        <dbReference type="ARBA" id="ARBA00022737"/>
    </source>
</evidence>
<dbReference type="PROSITE" id="PS00383">
    <property type="entry name" value="TYR_PHOSPHATASE_1"/>
    <property type="match status" value="1"/>
</dbReference>
<dbReference type="InterPro" id="IPR047190">
    <property type="entry name" value="RRM2_SRSF4/6"/>
</dbReference>
<evidence type="ECO:0000256" key="11">
    <source>
        <dbReference type="ARBA" id="ARBA00023242"/>
    </source>
</evidence>
<keyword evidence="8 12" id="KW-0694">RNA-binding</keyword>
<dbReference type="GO" id="GO:0003729">
    <property type="term" value="F:mRNA binding"/>
    <property type="evidence" value="ECO:0007669"/>
    <property type="project" value="TreeGrafter"/>
</dbReference>
<gene>
    <name evidence="17" type="ORF">BDFB_007556</name>
</gene>
<keyword evidence="3" id="KW-0678">Repressor</keyword>
<dbReference type="Gene3D" id="3.90.190.10">
    <property type="entry name" value="Protein tyrosine phosphatase superfamily"/>
    <property type="match status" value="1"/>
</dbReference>
<dbReference type="SMART" id="SM00360">
    <property type="entry name" value="RRM"/>
    <property type="match status" value="2"/>
</dbReference>
<dbReference type="PANTHER" id="PTHR23003">
    <property type="entry name" value="RNA RECOGNITION MOTIF RRM DOMAIN CONTAINING PROTEIN"/>
    <property type="match status" value="1"/>
</dbReference>
<proteinExistence type="inferred from homology"/>
<evidence type="ECO:0000256" key="5">
    <source>
        <dbReference type="ARBA" id="ARBA00022664"/>
    </source>
</evidence>
<dbReference type="CDD" id="cd12600">
    <property type="entry name" value="RRM2_SRSF4_like"/>
    <property type="match status" value="1"/>
</dbReference>
<protein>
    <submittedName>
        <fullName evidence="17">Serine-arginine protein 55-like</fullName>
    </submittedName>
</protein>
<dbReference type="STRING" id="1661398.A0A482VJY0"/>
<dbReference type="InterPro" id="IPR029021">
    <property type="entry name" value="Prot-tyrosine_phosphatase-like"/>
</dbReference>
<dbReference type="Pfam" id="PF00076">
    <property type="entry name" value="RRM_1"/>
    <property type="match status" value="2"/>
</dbReference>
<dbReference type="InterPro" id="IPR050374">
    <property type="entry name" value="RRT5_SRSF_SR"/>
</dbReference>
<keyword evidence="18" id="KW-1185">Reference proteome</keyword>
<sequence length="450" mass="51712">MVGSRVYVGGLPYGTTERDLERFFRGYGRMRDVLIKNGYGFVEFDDYRDADDAVYELNGKKLLGERVTVERARGTPRGRDQWSSRSDHRSHERYGPPTRTNYRLIVENLSSRISWQDLKDYMRQAGEVTYADAHKQHRNEGVVEFASYSDLKNAIEKLDDSELNGRRIRLIEDKKRSRRSGSYSSRSRSRSRSQRRSRSRSRSRRSSRSKSKSRSASPKQNSKSRSRSNSRKKSVDRSRSNSRKKSNDRSRSRSRSQKRSKSREASKERSRSRSRSASKERSLEARVEVPKAQFGFIVDTKPDNIPAKITDYLFLGSQDCCDLETLTNYKISFVLSVGIEAPTKYDNVVYKFVHCLDLPETNLQGILNESVSFIELAVLKQRNVLVHCNAGVSRSASVVIGYLILVCHFSYCNAYLTVKNARSCIRPNDGFVEQLKKLSSNFVVKTLSQF</sequence>
<keyword evidence="7" id="KW-0378">Hydrolase</keyword>
<dbReference type="CDD" id="cd14498">
    <property type="entry name" value="DSP"/>
    <property type="match status" value="1"/>
</dbReference>
<evidence type="ECO:0000313" key="17">
    <source>
        <dbReference type="EMBL" id="RZC32827.1"/>
    </source>
</evidence>
<dbReference type="PROSITE" id="PS50056">
    <property type="entry name" value="TYR_PHOSPHATASE_2"/>
    <property type="match status" value="1"/>
</dbReference>
<accession>A0A482VJY0</accession>
<evidence type="ECO:0000256" key="8">
    <source>
        <dbReference type="ARBA" id="ARBA00022884"/>
    </source>
</evidence>